<reference evidence="2" key="2">
    <citation type="submission" date="2013-07" db="EMBL/GenBank/DDBJ databases">
        <authorList>
            <consortium name="The Broad Institute Genome Sequencing Platform"/>
            <person name="Cuomo C."/>
            <person name="Litvintseva A."/>
            <person name="Chen Y."/>
            <person name="Heitman J."/>
            <person name="Sun S."/>
            <person name="Springer D."/>
            <person name="Dromer F."/>
            <person name="Young S.K."/>
            <person name="Zeng Q."/>
            <person name="Gargeya S."/>
            <person name="Fitzgerald M."/>
            <person name="Abouelleil A."/>
            <person name="Alvarado L."/>
            <person name="Berlin A.M."/>
            <person name="Chapman S.B."/>
            <person name="Dewar J."/>
            <person name="Goldberg J."/>
            <person name="Griggs A."/>
            <person name="Gujja S."/>
            <person name="Hansen M."/>
            <person name="Howarth C."/>
            <person name="Imamovic A."/>
            <person name="Larimer J."/>
            <person name="McCowan C."/>
            <person name="Murphy C."/>
            <person name="Pearson M."/>
            <person name="Priest M."/>
            <person name="Roberts A."/>
            <person name="Saif S."/>
            <person name="Shea T."/>
            <person name="Sykes S."/>
            <person name="Wortman J."/>
            <person name="Nusbaum C."/>
            <person name="Birren B."/>
        </authorList>
    </citation>
    <scope>NUCLEOTIDE SEQUENCE</scope>
    <source>
        <strain evidence="2">CBS 10118</strain>
    </source>
</reference>
<name>A0A1B9GGZ2_9TREE</name>
<dbReference type="GeneID" id="30206221"/>
<gene>
    <name evidence="1" type="ORF">I302_01822</name>
    <name evidence="2" type="ORF">I302_103122</name>
</gene>
<dbReference type="KEGG" id="kbi:30206221"/>
<accession>A0A1B9GGZ2</accession>
<reference evidence="1" key="3">
    <citation type="submission" date="2014-01" db="EMBL/GenBank/DDBJ databases">
        <title>Evolution of pathogenesis and genome organization in the Tremellales.</title>
        <authorList>
            <person name="Cuomo C."/>
            <person name="Litvintseva A."/>
            <person name="Heitman J."/>
            <person name="Chen Y."/>
            <person name="Sun S."/>
            <person name="Springer D."/>
            <person name="Dromer F."/>
            <person name="Young S."/>
            <person name="Zeng Q."/>
            <person name="Chapman S."/>
            <person name="Gujja S."/>
            <person name="Saif S."/>
            <person name="Birren B."/>
        </authorList>
    </citation>
    <scope>NUCLEOTIDE SEQUENCE</scope>
    <source>
        <strain evidence="1">CBS 10118</strain>
    </source>
</reference>
<reference evidence="1" key="1">
    <citation type="submission" date="2013-07" db="EMBL/GenBank/DDBJ databases">
        <title>The Genome Sequence of Cryptococcus bestiolae CBS10118.</title>
        <authorList>
            <consortium name="The Broad Institute Genome Sequencing Platform"/>
            <person name="Cuomo C."/>
            <person name="Litvintseva A."/>
            <person name="Chen Y."/>
            <person name="Heitman J."/>
            <person name="Sun S."/>
            <person name="Springer D."/>
            <person name="Dromer F."/>
            <person name="Young S.K."/>
            <person name="Zeng Q."/>
            <person name="Gargeya S."/>
            <person name="Fitzgerald M."/>
            <person name="Abouelleil A."/>
            <person name="Alvarado L."/>
            <person name="Berlin A.M."/>
            <person name="Chapman S.B."/>
            <person name="Dewar J."/>
            <person name="Goldberg J."/>
            <person name="Griggs A."/>
            <person name="Gujja S."/>
            <person name="Hansen M."/>
            <person name="Howarth C."/>
            <person name="Imamovic A."/>
            <person name="Larimer J."/>
            <person name="McCowan C."/>
            <person name="Murphy C."/>
            <person name="Pearson M."/>
            <person name="Priest M."/>
            <person name="Roberts A."/>
            <person name="Saif S."/>
            <person name="Shea T."/>
            <person name="Sykes S."/>
            <person name="Wortman J."/>
            <person name="Nusbaum C."/>
            <person name="Birren B."/>
        </authorList>
    </citation>
    <scope>NUCLEOTIDE SEQUENCE [LARGE SCALE GENOMIC DNA]</scope>
    <source>
        <strain evidence="1">CBS 10118</strain>
    </source>
</reference>
<protein>
    <submittedName>
        <fullName evidence="1">Uncharacterized protein</fullName>
    </submittedName>
</protein>
<evidence type="ECO:0000313" key="2">
    <source>
        <dbReference type="EMBL" id="WVW81131.1"/>
    </source>
</evidence>
<dbReference type="VEuPathDB" id="FungiDB:I302_01822"/>
<reference evidence="2" key="4">
    <citation type="submission" date="2024-02" db="EMBL/GenBank/DDBJ databases">
        <title>Comparative genomics of Cryptococcus and Kwoniella reveals pathogenesis evolution and contrasting modes of karyotype evolution via chromosome fusion or intercentromeric recombination.</title>
        <authorList>
            <person name="Coelho M.A."/>
            <person name="David-Palma M."/>
            <person name="Shea T."/>
            <person name="Bowers K."/>
            <person name="McGinley-Smith S."/>
            <person name="Mohammad A.W."/>
            <person name="Gnirke A."/>
            <person name="Yurkov A.M."/>
            <person name="Nowrousian M."/>
            <person name="Sun S."/>
            <person name="Cuomo C.A."/>
            <person name="Heitman J."/>
        </authorList>
    </citation>
    <scope>NUCLEOTIDE SEQUENCE</scope>
    <source>
        <strain evidence="2">CBS 10118</strain>
    </source>
</reference>
<dbReference type="RefSeq" id="XP_019051373.1">
    <property type="nucleotide sequence ID" value="XM_019188495.1"/>
</dbReference>
<dbReference type="Proteomes" id="UP000092730">
    <property type="component" value="Chromosome 1"/>
</dbReference>
<dbReference type="EMBL" id="KI894018">
    <property type="protein sequence ID" value="OCF30303.1"/>
    <property type="molecule type" value="Genomic_DNA"/>
</dbReference>
<dbReference type="AlphaFoldDB" id="A0A1B9GGZ2"/>
<dbReference type="EMBL" id="CP144541">
    <property type="protein sequence ID" value="WVW81131.1"/>
    <property type="molecule type" value="Genomic_DNA"/>
</dbReference>
<evidence type="ECO:0000313" key="1">
    <source>
        <dbReference type="EMBL" id="OCF30303.1"/>
    </source>
</evidence>
<organism evidence="1">
    <name type="scientific">Kwoniella bestiolae CBS 10118</name>
    <dbReference type="NCBI Taxonomy" id="1296100"/>
    <lineage>
        <taxon>Eukaryota</taxon>
        <taxon>Fungi</taxon>
        <taxon>Dikarya</taxon>
        <taxon>Basidiomycota</taxon>
        <taxon>Agaricomycotina</taxon>
        <taxon>Tremellomycetes</taxon>
        <taxon>Tremellales</taxon>
        <taxon>Cryptococcaceae</taxon>
        <taxon>Kwoniella</taxon>
    </lineage>
</organism>
<evidence type="ECO:0000313" key="3">
    <source>
        <dbReference type="Proteomes" id="UP000092730"/>
    </source>
</evidence>
<keyword evidence="3" id="KW-1185">Reference proteome</keyword>
<proteinExistence type="predicted"/>
<sequence length="127" mass="14232">MPIPAELFDFEGNQSSEQLKVLIQAEIEQYDPNRKRFKAGPQTTLVGTYDWLPVLTSAEFWARAPESQEQLILNSVPWQPADGIPLAAQRSSAQGSSVAIDGVSRFSAYDTQTTVRRRIPRVRQISL</sequence>